<dbReference type="Proteomes" id="UP000028252">
    <property type="component" value="Unassembled WGS sequence"/>
</dbReference>
<dbReference type="PROSITE" id="PS52016">
    <property type="entry name" value="TONB_DEPENDENT_REC_3"/>
    <property type="match status" value="1"/>
</dbReference>
<dbReference type="GO" id="GO:0015891">
    <property type="term" value="P:siderophore transport"/>
    <property type="evidence" value="ECO:0007669"/>
    <property type="project" value="InterPro"/>
</dbReference>
<dbReference type="SUPFAM" id="SSF56935">
    <property type="entry name" value="Porins"/>
    <property type="match status" value="1"/>
</dbReference>
<evidence type="ECO:0000313" key="20">
    <source>
        <dbReference type="Proteomes" id="UP000028252"/>
    </source>
</evidence>
<dbReference type="InterPro" id="IPR036942">
    <property type="entry name" value="Beta-barrel_TonB_sf"/>
</dbReference>
<dbReference type="STRING" id="1232683.ADIMK_3104"/>
<keyword evidence="12 19" id="KW-0675">Receptor</keyword>
<dbReference type="eggNOG" id="COG4773">
    <property type="taxonomic scope" value="Bacteria"/>
</dbReference>
<keyword evidence="13 14" id="KW-0998">Cell outer membrane</keyword>
<dbReference type="NCBIfam" id="TIGR01783">
    <property type="entry name" value="TonB-siderophor"/>
    <property type="match status" value="1"/>
</dbReference>
<keyword evidence="20" id="KW-1185">Reference proteome</keyword>
<keyword evidence="3 14" id="KW-0813">Transport</keyword>
<evidence type="ECO:0000259" key="17">
    <source>
        <dbReference type="Pfam" id="PF00593"/>
    </source>
</evidence>
<dbReference type="CDD" id="cd01347">
    <property type="entry name" value="ligand_gated_channel"/>
    <property type="match status" value="1"/>
</dbReference>
<evidence type="ECO:0000256" key="13">
    <source>
        <dbReference type="ARBA" id="ARBA00023237"/>
    </source>
</evidence>
<keyword evidence="9" id="KW-0406">Ion transport</keyword>
<dbReference type="PATRIC" id="fig|1232683.4.peg.3054"/>
<protein>
    <submittedName>
        <fullName evidence="19">Outer membrane receptor for ferric coprogen and ferric-rhodotorulic acid</fullName>
    </submittedName>
</protein>
<feature type="signal peptide" evidence="16">
    <location>
        <begin position="1"/>
        <end position="23"/>
    </location>
</feature>
<dbReference type="Pfam" id="PF00593">
    <property type="entry name" value="TonB_dep_Rec_b-barrel"/>
    <property type="match status" value="1"/>
</dbReference>
<evidence type="ECO:0000256" key="1">
    <source>
        <dbReference type="ARBA" id="ARBA00004571"/>
    </source>
</evidence>
<comment type="caution">
    <text evidence="19">The sequence shown here is derived from an EMBL/GenBank/DDBJ whole genome shotgun (WGS) entry which is preliminary data.</text>
</comment>
<name>A0A081FVS7_9GAMM</name>
<dbReference type="RefSeq" id="WP_036190137.1">
    <property type="nucleotide sequence ID" value="NZ_JMQN01000047.1"/>
</dbReference>
<keyword evidence="5" id="KW-0410">Iron transport</keyword>
<evidence type="ECO:0000256" key="6">
    <source>
        <dbReference type="ARBA" id="ARBA00022692"/>
    </source>
</evidence>
<comment type="subcellular location">
    <subcellularLocation>
        <location evidence="1 14">Cell outer membrane</location>
        <topology evidence="1 14">Multi-pass membrane protein</topology>
    </subcellularLocation>
</comment>
<evidence type="ECO:0000256" key="5">
    <source>
        <dbReference type="ARBA" id="ARBA00022496"/>
    </source>
</evidence>
<keyword evidence="4 14" id="KW-1134">Transmembrane beta strand</keyword>
<evidence type="ECO:0000256" key="14">
    <source>
        <dbReference type="PROSITE-ProRule" id="PRU01360"/>
    </source>
</evidence>
<evidence type="ECO:0000256" key="8">
    <source>
        <dbReference type="ARBA" id="ARBA00023004"/>
    </source>
</evidence>
<dbReference type="OrthoDB" id="6127007at2"/>
<feature type="domain" description="TonB-dependent receptor plug" evidence="18">
    <location>
        <begin position="67"/>
        <end position="165"/>
    </location>
</feature>
<keyword evidence="6 14" id="KW-0812">Transmembrane</keyword>
<evidence type="ECO:0000313" key="19">
    <source>
        <dbReference type="EMBL" id="KEA62632.1"/>
    </source>
</evidence>
<evidence type="ECO:0000259" key="18">
    <source>
        <dbReference type="Pfam" id="PF07715"/>
    </source>
</evidence>
<keyword evidence="10 15" id="KW-0798">TonB box</keyword>
<comment type="similarity">
    <text evidence="2 14 15">Belongs to the TonB-dependent receptor family.</text>
</comment>
<reference evidence="19 20" key="1">
    <citation type="submission" date="2014-04" db="EMBL/GenBank/DDBJ databases">
        <title>Marinobacterium kochiensis sp. nov., isolated from sediment sample collected from Kochi backwaters in Kerala, India.</title>
        <authorList>
            <person name="Singh A."/>
            <person name="Pinnaka A.K."/>
        </authorList>
    </citation>
    <scope>NUCLEOTIDE SEQUENCE [LARGE SCALE GENOMIC DNA]</scope>
    <source>
        <strain evidence="19 20">AK27</strain>
    </source>
</reference>
<dbReference type="InterPro" id="IPR000531">
    <property type="entry name" value="Beta-barrel_TonB"/>
</dbReference>
<dbReference type="PANTHER" id="PTHR32552">
    <property type="entry name" value="FERRICHROME IRON RECEPTOR-RELATED"/>
    <property type="match status" value="1"/>
</dbReference>
<evidence type="ECO:0000256" key="4">
    <source>
        <dbReference type="ARBA" id="ARBA00022452"/>
    </source>
</evidence>
<dbReference type="InterPro" id="IPR010105">
    <property type="entry name" value="TonB_sidphr_rcpt"/>
</dbReference>
<dbReference type="InterPro" id="IPR037066">
    <property type="entry name" value="Plug_dom_sf"/>
</dbReference>
<evidence type="ECO:0000256" key="3">
    <source>
        <dbReference type="ARBA" id="ARBA00022448"/>
    </source>
</evidence>
<dbReference type="InterPro" id="IPR012910">
    <property type="entry name" value="Plug_dom"/>
</dbReference>
<evidence type="ECO:0000256" key="16">
    <source>
        <dbReference type="SAM" id="SignalP"/>
    </source>
</evidence>
<keyword evidence="7 16" id="KW-0732">Signal</keyword>
<dbReference type="InterPro" id="IPR039426">
    <property type="entry name" value="TonB-dep_rcpt-like"/>
</dbReference>
<evidence type="ECO:0000256" key="12">
    <source>
        <dbReference type="ARBA" id="ARBA00023170"/>
    </source>
</evidence>
<dbReference type="FunFam" id="2.170.130.10:FF:000010">
    <property type="entry name" value="Ferripyoverdine receptor"/>
    <property type="match status" value="1"/>
</dbReference>
<evidence type="ECO:0000256" key="10">
    <source>
        <dbReference type="ARBA" id="ARBA00023077"/>
    </source>
</evidence>
<dbReference type="Gene3D" id="2.40.170.20">
    <property type="entry name" value="TonB-dependent receptor, beta-barrel domain"/>
    <property type="match status" value="1"/>
</dbReference>
<evidence type="ECO:0000256" key="11">
    <source>
        <dbReference type="ARBA" id="ARBA00023136"/>
    </source>
</evidence>
<dbReference type="EMBL" id="JMQN01000047">
    <property type="protein sequence ID" value="KEA62632.1"/>
    <property type="molecule type" value="Genomic_DNA"/>
</dbReference>
<organism evidence="19 20">
    <name type="scientific">Marinobacterium lacunae</name>
    <dbReference type="NCBI Taxonomy" id="1232683"/>
    <lineage>
        <taxon>Bacteria</taxon>
        <taxon>Pseudomonadati</taxon>
        <taxon>Pseudomonadota</taxon>
        <taxon>Gammaproteobacteria</taxon>
        <taxon>Oceanospirillales</taxon>
        <taxon>Oceanospirillaceae</taxon>
        <taxon>Marinobacterium</taxon>
    </lineage>
</organism>
<sequence length="704" mass="77221">MKTKPHALSLAIATLIASQNILAASEGDSFELNTLEVNDTAITTPQDTQNIYRSGVSSSATGLKLSQQETPQTVTTVTRAQMDDFGLNGAKDVLNATIGVTVENFETDRSYFTARGYDIQNFQMDGLGLPFTYGLLYGDLDTAMFDRIEVLRGANGLMSGTGTPSATVNYVRKRPTEAFQASADVSYSSWDTKRVSTDISGTMNEAGTVRGRFVAASQEGDSYLDRYSNERNLFYGVIEVDLSDSTLLTFGHSYQKSMPNGVLWGALPLYYSDGTPTDYDRSTSTAADWSYWDNTREQTFVELQQQLANGWQAKTTLTRINSKSDSSLFYVYGTPDADTESGLYAYPSNYTLDNEQYMADAYASGNYTFGGREHEAVIGASWSRSELSDMNDYGSGIGDPIGDLNLWTGSWPAFTYSGASTGSEWTDKTASLYGATRLSLTDRLAVITGARYTRLRSNGYSYGKDKARRANDLTPYAGVVYDLTDRHAVYASYTEIFKPQNETDLSGNRLEPVTGDSYEVGLKSLFLDDKLQTGIALFSASQSNLAETGGYRGDGSTYYVGEDTESQGIELTLAGELAPGLQASAGYTYIDIEDEDGKGARSFIPKQQVKLATTYQAMPKLKVGASLSWQDEISRVQNAAASIVTRQDDYALIDLMGEYEINDNLSARVNVYNLTDEKYLTSLYTSQGYYGAPRSAMLTLSWNY</sequence>
<evidence type="ECO:0000256" key="9">
    <source>
        <dbReference type="ARBA" id="ARBA00023065"/>
    </source>
</evidence>
<gene>
    <name evidence="19" type="ORF">ADIMK_3104</name>
</gene>
<evidence type="ECO:0000256" key="7">
    <source>
        <dbReference type="ARBA" id="ARBA00022729"/>
    </source>
</evidence>
<accession>A0A081FVS7</accession>
<evidence type="ECO:0000256" key="15">
    <source>
        <dbReference type="RuleBase" id="RU003357"/>
    </source>
</evidence>
<dbReference type="GO" id="GO:0015344">
    <property type="term" value="F:siderophore uptake transmembrane transporter activity"/>
    <property type="evidence" value="ECO:0007669"/>
    <property type="project" value="TreeGrafter"/>
</dbReference>
<dbReference type="Gene3D" id="2.170.130.10">
    <property type="entry name" value="TonB-dependent receptor, plug domain"/>
    <property type="match status" value="1"/>
</dbReference>
<dbReference type="Pfam" id="PF07715">
    <property type="entry name" value="Plug"/>
    <property type="match status" value="1"/>
</dbReference>
<evidence type="ECO:0000256" key="2">
    <source>
        <dbReference type="ARBA" id="ARBA00009810"/>
    </source>
</evidence>
<dbReference type="AlphaFoldDB" id="A0A081FVS7"/>
<dbReference type="GO" id="GO:0009279">
    <property type="term" value="C:cell outer membrane"/>
    <property type="evidence" value="ECO:0007669"/>
    <property type="project" value="UniProtKB-SubCell"/>
</dbReference>
<dbReference type="GO" id="GO:0038023">
    <property type="term" value="F:signaling receptor activity"/>
    <property type="evidence" value="ECO:0007669"/>
    <property type="project" value="InterPro"/>
</dbReference>
<feature type="chain" id="PRO_5001757347" evidence="16">
    <location>
        <begin position="24"/>
        <end position="704"/>
    </location>
</feature>
<keyword evidence="11 14" id="KW-0472">Membrane</keyword>
<feature type="domain" description="TonB-dependent receptor-like beta-barrel" evidence="17">
    <location>
        <begin position="268"/>
        <end position="674"/>
    </location>
</feature>
<proteinExistence type="inferred from homology"/>
<dbReference type="PANTHER" id="PTHR32552:SF74">
    <property type="entry name" value="HYDROXAMATE SIDEROPHORE RECEPTOR FHUE"/>
    <property type="match status" value="1"/>
</dbReference>
<keyword evidence="8" id="KW-0408">Iron</keyword>